<proteinExistence type="inferred from homology"/>
<comment type="function">
    <text evidence="3">Required for maturation of urease via the functional incorporation of the urease nickel metallocenter.</text>
</comment>
<dbReference type="HAMAP" id="MF_01384">
    <property type="entry name" value="UreD"/>
    <property type="match status" value="1"/>
</dbReference>
<comment type="similarity">
    <text evidence="1 3">Belongs to the UreD family.</text>
</comment>
<dbReference type="PANTHER" id="PTHR33643:SF1">
    <property type="entry name" value="UREASE ACCESSORY PROTEIN D"/>
    <property type="match status" value="1"/>
</dbReference>
<dbReference type="KEGG" id="abaw:D5400_10280"/>
<keyword evidence="5" id="KW-1185">Reference proteome</keyword>
<evidence type="ECO:0000313" key="4">
    <source>
        <dbReference type="EMBL" id="AZN71608.1"/>
    </source>
</evidence>
<dbReference type="Proteomes" id="UP000268192">
    <property type="component" value="Chromosome"/>
</dbReference>
<evidence type="ECO:0000256" key="2">
    <source>
        <dbReference type="ARBA" id="ARBA00023186"/>
    </source>
</evidence>
<dbReference type="Pfam" id="PF01774">
    <property type="entry name" value="UreD"/>
    <property type="match status" value="1"/>
</dbReference>
<keyword evidence="2 3" id="KW-0143">Chaperone</keyword>
<name>A0A3S9B3T1_9HYPH</name>
<evidence type="ECO:0000256" key="3">
    <source>
        <dbReference type="HAMAP-Rule" id="MF_01384"/>
    </source>
</evidence>
<evidence type="ECO:0000313" key="5">
    <source>
        <dbReference type="Proteomes" id="UP000268192"/>
    </source>
</evidence>
<dbReference type="PANTHER" id="PTHR33643">
    <property type="entry name" value="UREASE ACCESSORY PROTEIN D"/>
    <property type="match status" value="1"/>
</dbReference>
<dbReference type="GO" id="GO:0016151">
    <property type="term" value="F:nickel cation binding"/>
    <property type="evidence" value="ECO:0007669"/>
    <property type="project" value="UniProtKB-UniRule"/>
</dbReference>
<protein>
    <recommendedName>
        <fullName evidence="3">Urease accessory protein UreD</fullName>
    </recommendedName>
</protein>
<dbReference type="OrthoDB" id="9798842at2"/>
<dbReference type="RefSeq" id="WP_126009919.1">
    <property type="nucleotide sequence ID" value="NZ_CP032509.1"/>
</dbReference>
<dbReference type="GO" id="GO:0005737">
    <property type="term" value="C:cytoplasm"/>
    <property type="evidence" value="ECO:0007669"/>
    <property type="project" value="UniProtKB-SubCell"/>
</dbReference>
<dbReference type="AlphaFoldDB" id="A0A3S9B3T1"/>
<reference evidence="4 5" key="1">
    <citation type="submission" date="2018-09" db="EMBL/GenBank/DDBJ databases">
        <title>Marinorhizobium profundi gen. nov., sp. nov., isolated from a deep-sea sediment sample from the New Britain Trench and proposal of Marinorhizobiaceae fam. nov. in the order Rhizobiales of the class Alphaproteobacteria.</title>
        <authorList>
            <person name="Cao J."/>
        </authorList>
    </citation>
    <scope>NUCLEOTIDE SEQUENCE [LARGE SCALE GENOMIC DNA]</scope>
    <source>
        <strain evidence="4 5">WS11</strain>
    </source>
</reference>
<comment type="subunit">
    <text evidence="3">UreD, UreF and UreG form a complex that acts as a GTP-hydrolysis-dependent molecular chaperone, activating the urease apoprotein by helping to assemble the nickel containing metallocenter of UreC. The UreE protein probably delivers the nickel.</text>
</comment>
<organism evidence="4 5">
    <name type="scientific">Georhizobium profundi</name>
    <dbReference type="NCBI Taxonomy" id="2341112"/>
    <lineage>
        <taxon>Bacteria</taxon>
        <taxon>Pseudomonadati</taxon>
        <taxon>Pseudomonadota</taxon>
        <taxon>Alphaproteobacteria</taxon>
        <taxon>Hyphomicrobiales</taxon>
        <taxon>Rhizobiaceae</taxon>
        <taxon>Georhizobium</taxon>
    </lineage>
</organism>
<comment type="subcellular location">
    <subcellularLocation>
        <location evidence="3">Cytoplasm</location>
    </subcellularLocation>
</comment>
<gene>
    <name evidence="3" type="primary">ureD</name>
    <name evidence="4" type="ORF">D5400_10280</name>
</gene>
<dbReference type="EMBL" id="CP032509">
    <property type="protein sequence ID" value="AZN71608.1"/>
    <property type="molecule type" value="Genomic_DNA"/>
</dbReference>
<keyword evidence="3" id="KW-0996">Nickel insertion</keyword>
<accession>A0A3S9B3T1</accession>
<evidence type="ECO:0000256" key="1">
    <source>
        <dbReference type="ARBA" id="ARBA00007177"/>
    </source>
</evidence>
<sequence length="285" mass="30200">MLQLSPNTLPVAHTVPTLQRARGDGRIAVKSAGGINRLAVLYQDGCAKIRLPRAAPGAPLEAVLINTAGGLTGGDRMNWSIAVGEGAGASVTTQACERIYKTTGPAARVETRVEIAAEGSLAFLPQETILFDRSSFERSLSADLVASARLLVVEPLVFGRQAMGEDVLAAHYRDRWRIRVNGRLVHGEDVAMDGDVQALLGHRAVANGARAIATVLVIGSDVETQLDGVRKVIGDDGGASAWRVGGHGKLLARIIAPGSYELRKRLIRLIALLNGRAGLPKIWTT</sequence>
<keyword evidence="3" id="KW-0963">Cytoplasm</keyword>
<dbReference type="InterPro" id="IPR002669">
    <property type="entry name" value="UreD"/>
</dbReference>